<organism evidence="4 5">
    <name type="scientific">Candidatus Scatousia excrementigallinarum</name>
    <dbReference type="NCBI Taxonomy" id="2840935"/>
    <lineage>
        <taxon>Bacteria</taxon>
        <taxon>Candidatus Scatousia</taxon>
    </lineage>
</organism>
<feature type="repeat" description="TPR" evidence="3">
    <location>
        <begin position="438"/>
        <end position="471"/>
    </location>
</feature>
<dbReference type="InterPro" id="IPR019734">
    <property type="entry name" value="TPR_rpt"/>
</dbReference>
<gene>
    <name evidence="4" type="ORF">IAC10_01365</name>
</gene>
<feature type="repeat" description="TPR" evidence="3">
    <location>
        <begin position="41"/>
        <end position="74"/>
    </location>
</feature>
<evidence type="ECO:0000313" key="5">
    <source>
        <dbReference type="Proteomes" id="UP000823928"/>
    </source>
</evidence>
<keyword evidence="2 3" id="KW-0802">TPR repeat</keyword>
<dbReference type="Pfam" id="PF13414">
    <property type="entry name" value="TPR_11"/>
    <property type="match status" value="1"/>
</dbReference>
<dbReference type="InterPro" id="IPR011990">
    <property type="entry name" value="TPR-like_helical_dom_sf"/>
</dbReference>
<reference evidence="4" key="1">
    <citation type="submission" date="2020-10" db="EMBL/GenBank/DDBJ databases">
        <authorList>
            <person name="Gilroy R."/>
        </authorList>
    </citation>
    <scope>NUCLEOTIDE SEQUENCE</scope>
    <source>
        <strain evidence="4">6276</strain>
    </source>
</reference>
<dbReference type="AlphaFoldDB" id="A0A9D1JLW6"/>
<comment type="caution">
    <text evidence="4">The sequence shown here is derived from an EMBL/GenBank/DDBJ whole genome shotgun (WGS) entry which is preliminary data.</text>
</comment>
<dbReference type="PANTHER" id="PTHR12558:SF13">
    <property type="entry name" value="CELL DIVISION CYCLE PROTEIN 27 HOMOLOG"/>
    <property type="match status" value="1"/>
</dbReference>
<evidence type="ECO:0000256" key="2">
    <source>
        <dbReference type="ARBA" id="ARBA00022803"/>
    </source>
</evidence>
<reference evidence="4" key="2">
    <citation type="journal article" date="2021" name="PeerJ">
        <title>Extensive microbial diversity within the chicken gut microbiome revealed by metagenomics and culture.</title>
        <authorList>
            <person name="Gilroy R."/>
            <person name="Ravi A."/>
            <person name="Getino M."/>
            <person name="Pursley I."/>
            <person name="Horton D.L."/>
            <person name="Alikhan N.F."/>
            <person name="Baker D."/>
            <person name="Gharbi K."/>
            <person name="Hall N."/>
            <person name="Watson M."/>
            <person name="Adriaenssens E.M."/>
            <person name="Foster-Nyarko E."/>
            <person name="Jarju S."/>
            <person name="Secka A."/>
            <person name="Antonio M."/>
            <person name="Oren A."/>
            <person name="Chaudhuri R.R."/>
            <person name="La Ragione R."/>
            <person name="Hildebrand F."/>
            <person name="Pallen M.J."/>
        </authorList>
    </citation>
    <scope>NUCLEOTIDE SEQUENCE</scope>
    <source>
        <strain evidence="4">6276</strain>
    </source>
</reference>
<dbReference type="EMBL" id="DVIU01000029">
    <property type="protein sequence ID" value="HIS35268.1"/>
    <property type="molecule type" value="Genomic_DNA"/>
</dbReference>
<evidence type="ECO:0000313" key="4">
    <source>
        <dbReference type="EMBL" id="HIS35268.1"/>
    </source>
</evidence>
<dbReference type="SMART" id="SM00028">
    <property type="entry name" value="TPR"/>
    <property type="match status" value="11"/>
</dbReference>
<dbReference type="SUPFAM" id="SSF48452">
    <property type="entry name" value="TPR-like"/>
    <property type="match status" value="3"/>
</dbReference>
<feature type="repeat" description="TPR" evidence="3">
    <location>
        <begin position="234"/>
        <end position="267"/>
    </location>
</feature>
<protein>
    <submittedName>
        <fullName evidence="4">Tetratricopeptide repeat protein</fullName>
    </submittedName>
</protein>
<accession>A0A9D1JLW6</accession>
<dbReference type="Proteomes" id="UP000823928">
    <property type="component" value="Unassembled WGS sequence"/>
</dbReference>
<feature type="repeat" description="TPR" evidence="3">
    <location>
        <begin position="336"/>
        <end position="369"/>
    </location>
</feature>
<evidence type="ECO:0000256" key="1">
    <source>
        <dbReference type="ARBA" id="ARBA00022737"/>
    </source>
</evidence>
<dbReference type="PROSITE" id="PS50005">
    <property type="entry name" value="TPR"/>
    <property type="match status" value="5"/>
</dbReference>
<dbReference type="Pfam" id="PF13181">
    <property type="entry name" value="TPR_8"/>
    <property type="match status" value="1"/>
</dbReference>
<name>A0A9D1JLW6_9BACT</name>
<sequence length="521" mass="61038">MPQDNDVINYIKRAFELKSQDCYKQAIEMLYKALETESDNIEILYQIGDLYYLLHNYDRAVQYLEKVLQYNNKHLASLKLLSNVYSKQGLFEDALEPALKVYEIEQQCKNLKEIIIILGSMKRIDDIAKYRDIMDNECLYEYALACYKNGKSDRAKELIAGAESENDDCKILLGKIYFDENEFEKSRQIFNSFPKTTKDAEVLNYLGLFALEDMKFIDAIKYFSRASNLSKNNPVYLYNLANAYFFNGWQDEAVNSYQKAIVISPENLDYRYSLAYLYYEMKNYDKAQKEIDFILSNNEKHYQARVVQALLKLHKKDYLGAEKILEDNIKEGFNDEFTLISLGKVYNELNNFEKAENVIKKVIERDSGNINYISDLSDVYVKEKRYDDAMNLVHKVIDSNERYIYGYILGAKISYLKGDFDKTKEFAQDAISLDINCAEGYYYLAMVRKQEKDYEEAIECMKRAITYDLSNAKYYAEMSTIYKLNNDIKTALDYIKEAESIDGSMEYKIMYKELAALNRAK</sequence>
<dbReference type="Pfam" id="PF07719">
    <property type="entry name" value="TPR_2"/>
    <property type="match status" value="1"/>
</dbReference>
<proteinExistence type="predicted"/>
<dbReference type="PANTHER" id="PTHR12558">
    <property type="entry name" value="CELL DIVISION CYCLE 16,23,27"/>
    <property type="match status" value="1"/>
</dbReference>
<dbReference type="Pfam" id="PF12895">
    <property type="entry name" value="ANAPC3"/>
    <property type="match status" value="1"/>
</dbReference>
<evidence type="ECO:0000256" key="3">
    <source>
        <dbReference type="PROSITE-ProRule" id="PRU00339"/>
    </source>
</evidence>
<dbReference type="Gene3D" id="1.25.40.10">
    <property type="entry name" value="Tetratricopeptide repeat domain"/>
    <property type="match status" value="4"/>
</dbReference>
<keyword evidence="1" id="KW-0677">Repeat</keyword>
<feature type="repeat" description="TPR" evidence="3">
    <location>
        <begin position="200"/>
        <end position="233"/>
    </location>
</feature>
<dbReference type="InterPro" id="IPR013105">
    <property type="entry name" value="TPR_2"/>
</dbReference>